<evidence type="ECO:0000256" key="7">
    <source>
        <dbReference type="ARBA" id="ARBA00022630"/>
    </source>
</evidence>
<dbReference type="Gene3D" id="3.50.50.60">
    <property type="entry name" value="FAD/NAD(P)-binding domain"/>
    <property type="match status" value="1"/>
</dbReference>
<dbReference type="PANTHER" id="PTHR11552">
    <property type="entry name" value="GLUCOSE-METHANOL-CHOLINE GMC OXIDOREDUCTASE"/>
    <property type="match status" value="1"/>
</dbReference>
<comment type="catalytic activity">
    <reaction evidence="13">
        <text>a pyranoside + acceptor = a pyranosid-3-ulose + reduced acceptor.</text>
        <dbReference type="EC" id="1.1.99.29"/>
    </reaction>
</comment>
<dbReference type="AlphaFoldDB" id="A0A9P5XJA1"/>
<dbReference type="Pfam" id="PF00732">
    <property type="entry name" value="GMC_oxred_N"/>
    <property type="match status" value="1"/>
</dbReference>
<dbReference type="PROSITE" id="PS00624">
    <property type="entry name" value="GMC_OXRED_2"/>
    <property type="match status" value="1"/>
</dbReference>
<dbReference type="GO" id="GO:0033718">
    <property type="term" value="F:pyranose dehydrogenase (acceptor) activity"/>
    <property type="evidence" value="ECO:0007669"/>
    <property type="project" value="UniProtKB-EC"/>
</dbReference>
<comment type="catalytic activity">
    <reaction evidence="10">
        <text>pyranose + acceptor = pyranos-2-ulose + reduced acceptor.</text>
        <dbReference type="EC" id="1.1.99.29"/>
    </reaction>
</comment>
<evidence type="ECO:0000256" key="15">
    <source>
        <dbReference type="PIRSR" id="PIRSR000137-1"/>
    </source>
</evidence>
<dbReference type="SUPFAM" id="SSF51905">
    <property type="entry name" value="FAD/NAD(P)-binding domain"/>
    <property type="match status" value="1"/>
</dbReference>
<dbReference type="InterPro" id="IPR012132">
    <property type="entry name" value="GMC_OxRdtase"/>
</dbReference>
<keyword evidence="7" id="KW-0285">Flavoprotein</keyword>
<comment type="catalytic activity">
    <reaction evidence="12">
        <text>pyranose + acceptor = pyranos-3-ulose + reduced acceptor.</text>
        <dbReference type="EC" id="1.1.99.29"/>
    </reaction>
</comment>
<evidence type="ECO:0000256" key="12">
    <source>
        <dbReference type="ARBA" id="ARBA00034029"/>
    </source>
</evidence>
<evidence type="ECO:0000256" key="5">
    <source>
        <dbReference type="ARBA" id="ARBA00013177"/>
    </source>
</evidence>
<comment type="catalytic activity">
    <reaction evidence="11">
        <text>pyranose + acceptor = pyranos-2,3-diulose + reduced acceptor.</text>
        <dbReference type="EC" id="1.1.99.29"/>
    </reaction>
</comment>
<dbReference type="SUPFAM" id="SSF54373">
    <property type="entry name" value="FAD-linked reductases, C-terminal domain"/>
    <property type="match status" value="1"/>
</dbReference>
<comment type="cofactor">
    <cofactor evidence="1">
        <name>FAD</name>
        <dbReference type="ChEBI" id="CHEBI:57692"/>
    </cofactor>
</comment>
<accession>A0A9P5XJA1</accession>
<dbReference type="GO" id="GO:0050660">
    <property type="term" value="F:flavin adenine dinucleotide binding"/>
    <property type="evidence" value="ECO:0007669"/>
    <property type="project" value="InterPro"/>
</dbReference>
<comment type="catalytic activity">
    <reaction evidence="14">
        <text>a pyranoside + acceptor = a pyranosid-3,4-diulose + reduced acceptor.</text>
        <dbReference type="EC" id="1.1.99.29"/>
    </reaction>
</comment>
<comment type="function">
    <text evidence="9">Catalyzes the single-oxidation or sequential double oxidation reaction of carbohydrates primarily at carbon-2 and/or carbon-3 with the concomitant reduction of the flavin. The enzyme exhibits a broad sugar substrate specificity, oxidizing different aldopyranoses to the corresponding C-1, C-2, C-3 or C-1,2, C-2,3 and C-3,4 (di)dehydro sugars with substrate-specific regioselectivity. Accepts only a narrow range of electron acceptors such as substituted benzoquinones and complexed metal ions and reacts extremely slowly with O(2) as acceptor. May play a role in the natural recycling of plant matter by oxidizing all major monosaccharides in lignocellulose and by reducing quinone compounds or reactive radical species generated during lignin depolymerization.</text>
</comment>
<evidence type="ECO:0000256" key="9">
    <source>
        <dbReference type="ARBA" id="ARBA00024699"/>
    </source>
</evidence>
<evidence type="ECO:0000256" key="14">
    <source>
        <dbReference type="ARBA" id="ARBA00034059"/>
    </source>
</evidence>
<evidence type="ECO:0000256" key="1">
    <source>
        <dbReference type="ARBA" id="ARBA00001974"/>
    </source>
</evidence>
<evidence type="ECO:0000313" key="17">
    <source>
        <dbReference type="EMBL" id="KAF9451903.1"/>
    </source>
</evidence>
<dbReference type="Proteomes" id="UP000807342">
    <property type="component" value="Unassembled WGS sequence"/>
</dbReference>
<proteinExistence type="inferred from homology"/>
<evidence type="ECO:0000256" key="8">
    <source>
        <dbReference type="ARBA" id="ARBA00022827"/>
    </source>
</evidence>
<evidence type="ECO:0000256" key="11">
    <source>
        <dbReference type="ARBA" id="ARBA00034010"/>
    </source>
</evidence>
<dbReference type="PANTHER" id="PTHR11552:SF147">
    <property type="entry name" value="CHOLINE DEHYDROGENASE, MITOCHONDRIAL"/>
    <property type="match status" value="1"/>
</dbReference>
<comment type="subcellular location">
    <subcellularLocation>
        <location evidence="2">Secreted</location>
    </subcellularLocation>
</comment>
<comment type="subunit">
    <text evidence="4">Monomer.</text>
</comment>
<dbReference type="GO" id="GO:0005576">
    <property type="term" value="C:extracellular region"/>
    <property type="evidence" value="ECO:0007669"/>
    <property type="project" value="UniProtKB-SubCell"/>
</dbReference>
<name>A0A9P5XJA1_9AGAR</name>
<dbReference type="PIRSF" id="PIRSF000137">
    <property type="entry name" value="Alcohol_oxidase"/>
    <property type="match status" value="1"/>
</dbReference>
<evidence type="ECO:0000313" key="18">
    <source>
        <dbReference type="Proteomes" id="UP000807342"/>
    </source>
</evidence>
<comment type="similarity">
    <text evidence="3">Belongs to the GMC oxidoreductase family.</text>
</comment>
<organism evidence="17 18">
    <name type="scientific">Macrolepiota fuliginosa MF-IS2</name>
    <dbReference type="NCBI Taxonomy" id="1400762"/>
    <lineage>
        <taxon>Eukaryota</taxon>
        <taxon>Fungi</taxon>
        <taxon>Dikarya</taxon>
        <taxon>Basidiomycota</taxon>
        <taxon>Agaricomycotina</taxon>
        <taxon>Agaricomycetes</taxon>
        <taxon>Agaricomycetidae</taxon>
        <taxon>Agaricales</taxon>
        <taxon>Agaricineae</taxon>
        <taxon>Agaricaceae</taxon>
        <taxon>Macrolepiota</taxon>
    </lineage>
</organism>
<evidence type="ECO:0000256" key="13">
    <source>
        <dbReference type="ARBA" id="ARBA00034050"/>
    </source>
</evidence>
<evidence type="ECO:0000256" key="6">
    <source>
        <dbReference type="ARBA" id="ARBA00022525"/>
    </source>
</evidence>
<evidence type="ECO:0000259" key="16">
    <source>
        <dbReference type="PROSITE" id="PS00624"/>
    </source>
</evidence>
<keyword evidence="6" id="KW-0964">Secreted</keyword>
<dbReference type="EMBL" id="MU151078">
    <property type="protein sequence ID" value="KAF9451903.1"/>
    <property type="molecule type" value="Genomic_DNA"/>
</dbReference>
<evidence type="ECO:0000256" key="10">
    <source>
        <dbReference type="ARBA" id="ARBA00033986"/>
    </source>
</evidence>
<comment type="caution">
    <text evidence="17">The sequence shown here is derived from an EMBL/GenBank/DDBJ whole genome shotgun (WGS) entry which is preliminary data.</text>
</comment>
<evidence type="ECO:0000256" key="4">
    <source>
        <dbReference type="ARBA" id="ARBA00011245"/>
    </source>
</evidence>
<dbReference type="Gene3D" id="3.30.560.10">
    <property type="entry name" value="Glucose Oxidase, domain 3"/>
    <property type="match status" value="1"/>
</dbReference>
<feature type="active site" description="Proton acceptor" evidence="15">
    <location>
        <position position="586"/>
    </location>
</feature>
<dbReference type="InterPro" id="IPR007867">
    <property type="entry name" value="GMC_OxRtase_C"/>
</dbReference>
<keyword evidence="18" id="KW-1185">Reference proteome</keyword>
<dbReference type="OrthoDB" id="269227at2759"/>
<protein>
    <recommendedName>
        <fullName evidence="5">pyranose dehydrogenase (acceptor)</fullName>
        <ecNumber evidence="5">1.1.99.29</ecNumber>
    </recommendedName>
</protein>
<dbReference type="Pfam" id="PF05199">
    <property type="entry name" value="GMC_oxred_C"/>
    <property type="match status" value="1"/>
</dbReference>
<feature type="active site" description="Proton donor" evidence="15">
    <location>
        <position position="543"/>
    </location>
</feature>
<dbReference type="InterPro" id="IPR000172">
    <property type="entry name" value="GMC_OxRdtase_N"/>
</dbReference>
<reference evidence="17" key="1">
    <citation type="submission" date="2020-11" db="EMBL/GenBank/DDBJ databases">
        <authorList>
            <consortium name="DOE Joint Genome Institute"/>
            <person name="Ahrendt S."/>
            <person name="Riley R."/>
            <person name="Andreopoulos W."/>
            <person name="Labutti K."/>
            <person name="Pangilinan J."/>
            <person name="Ruiz-Duenas F.J."/>
            <person name="Barrasa J.M."/>
            <person name="Sanchez-Garcia M."/>
            <person name="Camarero S."/>
            <person name="Miyauchi S."/>
            <person name="Serrano A."/>
            <person name="Linde D."/>
            <person name="Babiker R."/>
            <person name="Drula E."/>
            <person name="Ayuso-Fernandez I."/>
            <person name="Pacheco R."/>
            <person name="Padilla G."/>
            <person name="Ferreira P."/>
            <person name="Barriuso J."/>
            <person name="Kellner H."/>
            <person name="Castanera R."/>
            <person name="Alfaro M."/>
            <person name="Ramirez L."/>
            <person name="Pisabarro A.G."/>
            <person name="Kuo A."/>
            <person name="Tritt A."/>
            <person name="Lipzen A."/>
            <person name="He G."/>
            <person name="Yan M."/>
            <person name="Ng V."/>
            <person name="Cullen D."/>
            <person name="Martin F."/>
            <person name="Rosso M.-N."/>
            <person name="Henrissat B."/>
            <person name="Hibbett D."/>
            <person name="Martinez A.T."/>
            <person name="Grigoriev I.V."/>
        </authorList>
    </citation>
    <scope>NUCLEOTIDE SEQUENCE</scope>
    <source>
        <strain evidence="17">MF-IS2</strain>
    </source>
</reference>
<dbReference type="InterPro" id="IPR036188">
    <property type="entry name" value="FAD/NAD-bd_sf"/>
</dbReference>
<keyword evidence="8" id="KW-0274">FAD</keyword>
<sequence>MLRQVMQSPPSKLITDHSKVGKKVQDTKGVDFDEYDFVIIGGGNTGCVLAARLSEDPSVRVLVLEAGGSGKSLLFSRIPAAFPRLFRNPKHVYQIYTEPQSDAGKQRKFWPRAKMLGGCSSINAQMAQYGAPQDFDEWGKIIGDEAWSWKNLGRYFNKFENYKDDPRYPEVDSSIKGSKGPVCIGYFNNLSEPAKNFVQACTKLDVPHSPDFNTVAGTRGVNRVLTYIDENRTRVSSETAYLTPDVLARPNLTVVVNATATKVLFEKNGEETRAVGVEFARTRKGKRYTVRAKKEVIVAAGAIHSPHVLLLSGVGPADHLQSKGVPVIRDLPSVGSNLVDHPVVDMYFKNKQNNSPKHLKPQNLLEVFRHLHAIYEYLVHQRGVLTGNSGDAAAFIRSDDPTLFPESEFQNKVKDSTSGDDGPDLEIFTTPLAYKEHGEYMFPMHTFSIHACLLRPLSKGTLRLKTSDPFDLPAVDPRYLSAPEDVEKLRRGLRFILKVAKQEDLAEYVDLDFKHKLLDSDREKSTDEELEDLIRERVETLYHPVGTCRMAPEADNGVVDSHLRVYGIKGLRIADASVFPEIVSGHTAGACYAIGEHISDVLKAEYDLKSQSG</sequence>
<feature type="domain" description="Glucose-methanol-choline oxidoreductase N-terminal" evidence="16">
    <location>
        <begin position="301"/>
        <end position="315"/>
    </location>
</feature>
<evidence type="ECO:0000256" key="2">
    <source>
        <dbReference type="ARBA" id="ARBA00004613"/>
    </source>
</evidence>
<dbReference type="EC" id="1.1.99.29" evidence="5"/>
<gene>
    <name evidence="17" type="ORF">P691DRAFT_662179</name>
</gene>
<evidence type="ECO:0000256" key="3">
    <source>
        <dbReference type="ARBA" id="ARBA00010790"/>
    </source>
</evidence>